<keyword evidence="1" id="KW-0132">Cell division</keyword>
<dbReference type="Gene3D" id="1.25.40.10">
    <property type="entry name" value="Tetratricopeptide repeat domain"/>
    <property type="match status" value="2"/>
</dbReference>
<gene>
    <name evidence="9" type="ORF">PGLA1383_LOCUS56351</name>
</gene>
<dbReference type="GO" id="GO:0051301">
    <property type="term" value="P:cell division"/>
    <property type="evidence" value="ECO:0007669"/>
    <property type="project" value="UniProtKB-KW"/>
</dbReference>
<keyword evidence="2" id="KW-0677">Repeat</keyword>
<dbReference type="PANTHER" id="PTHR12558:SF10">
    <property type="entry name" value="CELL DIVISION CYCLE PROTEIN 23 HOMOLOG"/>
    <property type="match status" value="1"/>
</dbReference>
<feature type="domain" description="Cdc23" evidence="8">
    <location>
        <begin position="70"/>
        <end position="326"/>
    </location>
</feature>
<evidence type="ECO:0000256" key="1">
    <source>
        <dbReference type="ARBA" id="ARBA00022618"/>
    </source>
</evidence>
<keyword evidence="3" id="KW-0498">Mitosis</keyword>
<dbReference type="Proteomes" id="UP000654075">
    <property type="component" value="Unassembled WGS sequence"/>
</dbReference>
<dbReference type="Pfam" id="PF13414">
    <property type="entry name" value="TPR_11"/>
    <property type="match status" value="1"/>
</dbReference>
<keyword evidence="5 7" id="KW-0802">TPR repeat</keyword>
<feature type="repeat" description="TPR" evidence="7">
    <location>
        <begin position="421"/>
        <end position="454"/>
    </location>
</feature>
<sequence>MEVDLMDTDSNAFSPMAPRVLSPSAASVARSPSEAAGSGYGSFAAALSGLGGGHRLGGAPPALRLPSAAELQAELSAAVAQLSFCELASSAQWAAELCVALPAPAGDAVEPRGGGHVALGAPSSASTSSAKASCVLMLAKSHFGMREYSRAAHCLERCSELKQHPTAVLLRSYSTYLAGEKRREEEAMEVADPVEKCQVRNSELPALEEELSALYEEQLLDGLGLYLYGITLKGLQLKAEARKILLQAVREFPCNWSAWLDIISITSDLNDVTDIHSELPLPNHWMVWFFQAALHVELQRNEDAKELYSLLRGFFPDSSYILSQLATCLYNMRNFDASQSAFDEVRKRDPYRLTNLDTYSNILYVKEQSAALSHLARQAVKIDKYTPEACCIIGNYYSLKGEHEKSVTYFQRALCLNRNFTPAWILMGHEFMEMKNTPAAIDAYRTAVNINQRDYRAWYGLGQTYELLNLHFYALFYYRRAMTLRPDDARMWCAMAQCYDLMDRKPEALKCYEKAHRCGDRERMALPRLARLHRDLGDRMQAAAYYGQMLAQSGHAVLAAIQGSVPGSGAGGPLQPRPLGGGGGLSAEVVEALRFLMVFCAEEGRISECEACAVQLLDTAGPEKDEAKAMLLNLRRNSAGYV</sequence>
<dbReference type="GO" id="GO:0005680">
    <property type="term" value="C:anaphase-promoting complex"/>
    <property type="evidence" value="ECO:0007669"/>
    <property type="project" value="InterPro"/>
</dbReference>
<dbReference type="InterPro" id="IPR019734">
    <property type="entry name" value="TPR_rpt"/>
</dbReference>
<dbReference type="Pfam" id="PF13181">
    <property type="entry name" value="TPR_8"/>
    <property type="match status" value="2"/>
</dbReference>
<evidence type="ECO:0000256" key="3">
    <source>
        <dbReference type="ARBA" id="ARBA00022776"/>
    </source>
</evidence>
<dbReference type="GO" id="GO:0045842">
    <property type="term" value="P:positive regulation of mitotic metaphase/anaphase transition"/>
    <property type="evidence" value="ECO:0007669"/>
    <property type="project" value="TreeGrafter"/>
</dbReference>
<evidence type="ECO:0000313" key="9">
    <source>
        <dbReference type="EMBL" id="CAE8641759.1"/>
    </source>
</evidence>
<keyword evidence="4" id="KW-0833">Ubl conjugation pathway</keyword>
<reference evidence="9" key="1">
    <citation type="submission" date="2021-02" db="EMBL/GenBank/DDBJ databases">
        <authorList>
            <person name="Dougan E. K."/>
            <person name="Rhodes N."/>
            <person name="Thang M."/>
            <person name="Chan C."/>
        </authorList>
    </citation>
    <scope>NUCLEOTIDE SEQUENCE</scope>
</reference>
<dbReference type="GO" id="GO:0031145">
    <property type="term" value="P:anaphase-promoting complex-dependent catabolic process"/>
    <property type="evidence" value="ECO:0007669"/>
    <property type="project" value="TreeGrafter"/>
</dbReference>
<dbReference type="SMART" id="SM00028">
    <property type="entry name" value="TPR"/>
    <property type="match status" value="7"/>
</dbReference>
<dbReference type="InterPro" id="IPR007192">
    <property type="entry name" value="APC8"/>
</dbReference>
<dbReference type="PANTHER" id="PTHR12558">
    <property type="entry name" value="CELL DIVISION CYCLE 16,23,27"/>
    <property type="match status" value="1"/>
</dbReference>
<dbReference type="SUPFAM" id="SSF48452">
    <property type="entry name" value="TPR-like"/>
    <property type="match status" value="2"/>
</dbReference>
<feature type="repeat" description="TPR" evidence="7">
    <location>
        <begin position="455"/>
        <end position="488"/>
    </location>
</feature>
<dbReference type="AlphaFoldDB" id="A0A813HVL5"/>
<dbReference type="InterPro" id="IPR011990">
    <property type="entry name" value="TPR-like_helical_dom_sf"/>
</dbReference>
<keyword evidence="6" id="KW-0131">Cell cycle</keyword>
<comment type="caution">
    <text evidence="9">The sequence shown here is derived from an EMBL/GenBank/DDBJ whole genome shotgun (WGS) entry which is preliminary data.</text>
</comment>
<dbReference type="PROSITE" id="PS50005">
    <property type="entry name" value="TPR"/>
    <property type="match status" value="3"/>
</dbReference>
<dbReference type="OMA" id="ERCLYHS"/>
<keyword evidence="10" id="KW-1185">Reference proteome</keyword>
<dbReference type="GO" id="GO:0016567">
    <property type="term" value="P:protein ubiquitination"/>
    <property type="evidence" value="ECO:0007669"/>
    <property type="project" value="TreeGrafter"/>
</dbReference>
<evidence type="ECO:0000256" key="5">
    <source>
        <dbReference type="ARBA" id="ARBA00022803"/>
    </source>
</evidence>
<dbReference type="OrthoDB" id="659at2759"/>
<protein>
    <recommendedName>
        <fullName evidence="8">Cdc23 domain-containing protein</fullName>
    </recommendedName>
</protein>
<accession>A0A813HVL5</accession>
<evidence type="ECO:0000259" key="8">
    <source>
        <dbReference type="Pfam" id="PF04049"/>
    </source>
</evidence>
<evidence type="ECO:0000256" key="4">
    <source>
        <dbReference type="ARBA" id="ARBA00022786"/>
    </source>
</evidence>
<feature type="repeat" description="TPR" evidence="7">
    <location>
        <begin position="387"/>
        <end position="420"/>
    </location>
</feature>
<organism evidence="9 10">
    <name type="scientific">Polarella glacialis</name>
    <name type="common">Dinoflagellate</name>
    <dbReference type="NCBI Taxonomy" id="89957"/>
    <lineage>
        <taxon>Eukaryota</taxon>
        <taxon>Sar</taxon>
        <taxon>Alveolata</taxon>
        <taxon>Dinophyceae</taxon>
        <taxon>Suessiales</taxon>
        <taxon>Suessiaceae</taxon>
        <taxon>Polarella</taxon>
    </lineage>
</organism>
<proteinExistence type="predicted"/>
<evidence type="ECO:0000313" key="10">
    <source>
        <dbReference type="Proteomes" id="UP000654075"/>
    </source>
</evidence>
<dbReference type="Pfam" id="PF04049">
    <property type="entry name" value="ANAPC8"/>
    <property type="match status" value="1"/>
</dbReference>
<evidence type="ECO:0000256" key="2">
    <source>
        <dbReference type="ARBA" id="ARBA00022737"/>
    </source>
</evidence>
<evidence type="ECO:0000256" key="7">
    <source>
        <dbReference type="PROSITE-ProRule" id="PRU00339"/>
    </source>
</evidence>
<name>A0A813HVL5_POLGL</name>
<dbReference type="EMBL" id="CAJNNV010032988">
    <property type="protein sequence ID" value="CAE8641759.1"/>
    <property type="molecule type" value="Genomic_DNA"/>
</dbReference>
<evidence type="ECO:0000256" key="6">
    <source>
        <dbReference type="ARBA" id="ARBA00023306"/>
    </source>
</evidence>